<evidence type="ECO:0000256" key="1">
    <source>
        <dbReference type="SAM" id="MobiDB-lite"/>
    </source>
</evidence>
<name>A0A5S6QCA9_TRIMR</name>
<sequence>MSSAPNDYRRACPSGSMIPKEVAPIDSGHGALNERAPPRFYDDGFKSALRLVHPPFFCRSFHCIRRFEDSVRRKNHKKHSSIFNARAPSFEKVSIIILPMQLQRRQSCVGKKSV</sequence>
<evidence type="ECO:0000313" key="2">
    <source>
        <dbReference type="Proteomes" id="UP000046395"/>
    </source>
</evidence>
<dbReference type="WBParaSite" id="TMUE_1000004843.1">
    <property type="protein sequence ID" value="TMUE_1000004843.1"/>
    <property type="gene ID" value="WBGene00299118"/>
</dbReference>
<protein>
    <submittedName>
        <fullName evidence="3">C2H2-type domain-containing protein</fullName>
    </submittedName>
</protein>
<organism evidence="2 3">
    <name type="scientific">Trichuris muris</name>
    <name type="common">Mouse whipworm</name>
    <dbReference type="NCBI Taxonomy" id="70415"/>
    <lineage>
        <taxon>Eukaryota</taxon>
        <taxon>Metazoa</taxon>
        <taxon>Ecdysozoa</taxon>
        <taxon>Nematoda</taxon>
        <taxon>Enoplea</taxon>
        <taxon>Dorylaimia</taxon>
        <taxon>Trichinellida</taxon>
        <taxon>Trichuridae</taxon>
        <taxon>Trichuris</taxon>
    </lineage>
</organism>
<feature type="region of interest" description="Disordered" evidence="1">
    <location>
        <begin position="1"/>
        <end position="30"/>
    </location>
</feature>
<proteinExistence type="predicted"/>
<dbReference type="Proteomes" id="UP000046395">
    <property type="component" value="Unassembled WGS sequence"/>
</dbReference>
<dbReference type="AlphaFoldDB" id="A0A5S6QCA9"/>
<accession>A0A5S6QCA9</accession>
<reference evidence="3" key="1">
    <citation type="submission" date="2019-12" db="UniProtKB">
        <authorList>
            <consortium name="WormBaseParasite"/>
        </authorList>
    </citation>
    <scope>IDENTIFICATION</scope>
</reference>
<keyword evidence="2" id="KW-1185">Reference proteome</keyword>
<evidence type="ECO:0000313" key="3">
    <source>
        <dbReference type="WBParaSite" id="TMUE_1000004843.1"/>
    </source>
</evidence>